<reference evidence="1" key="1">
    <citation type="submission" date="2023-07" db="EMBL/GenBank/DDBJ databases">
        <title>The genome sequence of Rhodocytophaga aerolata KACC 12507.</title>
        <authorList>
            <person name="Zhang X."/>
        </authorList>
    </citation>
    <scope>NUCLEOTIDE SEQUENCE</scope>
    <source>
        <strain evidence="1">KACC 12507</strain>
    </source>
</reference>
<dbReference type="RefSeq" id="WP_302039184.1">
    <property type="nucleotide sequence ID" value="NZ_JAUKPO010000011.1"/>
</dbReference>
<protein>
    <submittedName>
        <fullName evidence="1">Uncharacterized protein</fullName>
    </submittedName>
</protein>
<evidence type="ECO:0000313" key="2">
    <source>
        <dbReference type="Proteomes" id="UP001168528"/>
    </source>
</evidence>
<proteinExistence type="predicted"/>
<name>A0ABT8R8F9_9BACT</name>
<sequence length="123" mass="14453">MSNIKTKLDEWEVKDLEDNSSLRIYVESATELGNQSLPGIQVIYMGQYLTYEPLAVQRWAYQAYKTGRTEYLLEDKSWMAHEDQYIKNWLILGSPLKARVEVKSRTSSPKVREYILPFELDNE</sequence>
<dbReference type="Proteomes" id="UP001168528">
    <property type="component" value="Unassembled WGS sequence"/>
</dbReference>
<evidence type="ECO:0000313" key="1">
    <source>
        <dbReference type="EMBL" id="MDO1448383.1"/>
    </source>
</evidence>
<dbReference type="EMBL" id="JAUKPO010000011">
    <property type="protein sequence ID" value="MDO1448383.1"/>
    <property type="molecule type" value="Genomic_DNA"/>
</dbReference>
<comment type="caution">
    <text evidence="1">The sequence shown here is derived from an EMBL/GenBank/DDBJ whole genome shotgun (WGS) entry which is preliminary data.</text>
</comment>
<accession>A0ABT8R8F9</accession>
<organism evidence="1 2">
    <name type="scientific">Rhodocytophaga aerolata</name>
    <dbReference type="NCBI Taxonomy" id="455078"/>
    <lineage>
        <taxon>Bacteria</taxon>
        <taxon>Pseudomonadati</taxon>
        <taxon>Bacteroidota</taxon>
        <taxon>Cytophagia</taxon>
        <taxon>Cytophagales</taxon>
        <taxon>Rhodocytophagaceae</taxon>
        <taxon>Rhodocytophaga</taxon>
    </lineage>
</organism>
<gene>
    <name evidence="1" type="ORF">Q0590_19055</name>
</gene>
<keyword evidence="2" id="KW-1185">Reference proteome</keyword>